<reference evidence="3" key="1">
    <citation type="submission" date="2023-04" db="EMBL/GenBank/DDBJ databases">
        <title>Characterization and analysis of the complete genome of Gordonia rubripertincta 112, the degrader of aromatic and aliphatic compounds.</title>
        <authorList>
            <person name="Frantsuzova E."/>
            <person name="Bogun A."/>
            <person name="Delegan Y."/>
        </authorList>
    </citation>
    <scope>NUCLEOTIDE SEQUENCE</scope>
    <source>
        <strain evidence="3">112</strain>
    </source>
</reference>
<sequence>MSMPGDAPPPRPRVAVTPMRPQRTTERAGPIRWVVLGWIVTVALTLVTVLLIVASLDDLRSVLAADLIREHPDSGTDAGRAVDISLLFGAGLALVVVVLGVAGAVRLWAGRRAGRMMLTVGALVATVGAVGFRLTVDPSTPGLADAGLPAPVLWLPVAAAAIALIATGVTFTRAVSATLR</sequence>
<protein>
    <recommendedName>
        <fullName evidence="4">DUF2567 domain-containing protein</fullName>
    </recommendedName>
</protein>
<feature type="compositionally biased region" description="Pro residues" evidence="1">
    <location>
        <begin position="1"/>
        <end position="12"/>
    </location>
</feature>
<keyword evidence="2" id="KW-0472">Membrane</keyword>
<evidence type="ECO:0000256" key="2">
    <source>
        <dbReference type="SAM" id="Phobius"/>
    </source>
</evidence>
<organism evidence="3">
    <name type="scientific">Gordonia rubripertincta</name>
    <name type="common">Rhodococcus corallinus</name>
    <dbReference type="NCBI Taxonomy" id="36822"/>
    <lineage>
        <taxon>Bacteria</taxon>
        <taxon>Bacillati</taxon>
        <taxon>Actinomycetota</taxon>
        <taxon>Actinomycetes</taxon>
        <taxon>Mycobacteriales</taxon>
        <taxon>Gordoniaceae</taxon>
        <taxon>Gordonia</taxon>
    </lineage>
</organism>
<keyword evidence="2" id="KW-0812">Transmembrane</keyword>
<proteinExistence type="predicted"/>
<accession>A0AAW6R8Z9</accession>
<gene>
    <name evidence="3" type="ORF">QBL07_07240</name>
</gene>
<keyword evidence="2" id="KW-1133">Transmembrane helix</keyword>
<feature type="transmembrane region" description="Helical" evidence="2">
    <location>
        <begin position="84"/>
        <end position="109"/>
    </location>
</feature>
<evidence type="ECO:0008006" key="4">
    <source>
        <dbReference type="Google" id="ProtNLM"/>
    </source>
</evidence>
<feature type="transmembrane region" description="Helical" evidence="2">
    <location>
        <begin position="33"/>
        <end position="56"/>
    </location>
</feature>
<feature type="region of interest" description="Disordered" evidence="1">
    <location>
        <begin position="1"/>
        <end position="23"/>
    </location>
</feature>
<comment type="caution">
    <text evidence="3">The sequence shown here is derived from an EMBL/GenBank/DDBJ whole genome shotgun (WGS) entry which is preliminary data.</text>
</comment>
<evidence type="ECO:0000313" key="3">
    <source>
        <dbReference type="EMBL" id="MDG6780628.1"/>
    </source>
</evidence>
<dbReference type="RefSeq" id="WP_039881158.1">
    <property type="nucleotide sequence ID" value="NZ_CP059694.1"/>
</dbReference>
<dbReference type="EMBL" id="JARUXG010000003">
    <property type="protein sequence ID" value="MDG6780628.1"/>
    <property type="molecule type" value="Genomic_DNA"/>
</dbReference>
<feature type="transmembrane region" description="Helical" evidence="2">
    <location>
        <begin position="116"/>
        <end position="134"/>
    </location>
</feature>
<evidence type="ECO:0000256" key="1">
    <source>
        <dbReference type="SAM" id="MobiDB-lite"/>
    </source>
</evidence>
<feature type="transmembrane region" description="Helical" evidence="2">
    <location>
        <begin position="154"/>
        <end position="175"/>
    </location>
</feature>
<dbReference type="AlphaFoldDB" id="A0AAW6R8Z9"/>
<name>A0AAW6R8Z9_GORRU</name>